<feature type="repeat" description="WD" evidence="3">
    <location>
        <begin position="237"/>
        <end position="272"/>
    </location>
</feature>
<dbReference type="AlphaFoldDB" id="A0AAV8BVL5"/>
<name>A0AAV8BVL5_9POAL</name>
<dbReference type="PROSITE" id="PS50294">
    <property type="entry name" value="WD_REPEATS_REGION"/>
    <property type="match status" value="1"/>
</dbReference>
<comment type="caution">
    <text evidence="6">The sequence shown here is derived from an EMBL/GenBank/DDBJ whole genome shotgun (WGS) entry which is preliminary data.</text>
</comment>
<dbReference type="Pfam" id="PF00400">
    <property type="entry name" value="WD40"/>
    <property type="match status" value="2"/>
</dbReference>
<feature type="repeat" description="WD" evidence="3">
    <location>
        <begin position="189"/>
        <end position="230"/>
    </location>
</feature>
<feature type="repeat" description="WD" evidence="3">
    <location>
        <begin position="144"/>
        <end position="186"/>
    </location>
</feature>
<evidence type="ECO:0000256" key="4">
    <source>
        <dbReference type="SAM" id="MobiDB-lite"/>
    </source>
</evidence>
<dbReference type="InterPro" id="IPR019775">
    <property type="entry name" value="WD40_repeat_CS"/>
</dbReference>
<keyword evidence="2" id="KW-0677">Repeat</keyword>
<feature type="region of interest" description="Disordered" evidence="4">
    <location>
        <begin position="1"/>
        <end position="57"/>
    </location>
</feature>
<evidence type="ECO:0000256" key="3">
    <source>
        <dbReference type="PROSITE-ProRule" id="PRU00221"/>
    </source>
</evidence>
<gene>
    <name evidence="6" type="ORF">LUZ62_081636</name>
</gene>
<proteinExistence type="predicted"/>
<dbReference type="Gene3D" id="2.130.10.10">
    <property type="entry name" value="YVTN repeat-like/Quinoprotein amine dehydrogenase"/>
    <property type="match status" value="1"/>
</dbReference>
<dbReference type="CDD" id="cd00200">
    <property type="entry name" value="WD40"/>
    <property type="match status" value="1"/>
</dbReference>
<dbReference type="PROSITE" id="PS50082">
    <property type="entry name" value="WD_REPEATS_2"/>
    <property type="match status" value="3"/>
</dbReference>
<dbReference type="InterPro" id="IPR024977">
    <property type="entry name" value="Apc4-like_WD40_dom"/>
</dbReference>
<dbReference type="InterPro" id="IPR001680">
    <property type="entry name" value="WD40_rpt"/>
</dbReference>
<dbReference type="PANTHER" id="PTHR44566:SF1">
    <property type="entry name" value="WD REPEAT-CONTAINING PROTEIN 25"/>
    <property type="match status" value="1"/>
</dbReference>
<dbReference type="Proteomes" id="UP001140206">
    <property type="component" value="Chromosome 5"/>
</dbReference>
<keyword evidence="1 3" id="KW-0853">WD repeat</keyword>
<dbReference type="InterPro" id="IPR053053">
    <property type="entry name" value="WD_repeat_protein"/>
</dbReference>
<evidence type="ECO:0000256" key="1">
    <source>
        <dbReference type="ARBA" id="ARBA00022574"/>
    </source>
</evidence>
<dbReference type="PROSITE" id="PS00678">
    <property type="entry name" value="WD_REPEATS_1"/>
    <property type="match status" value="1"/>
</dbReference>
<dbReference type="SUPFAM" id="SSF50978">
    <property type="entry name" value="WD40 repeat-like"/>
    <property type="match status" value="1"/>
</dbReference>
<reference evidence="6" key="1">
    <citation type="submission" date="2022-08" db="EMBL/GenBank/DDBJ databases">
        <authorList>
            <person name="Marques A."/>
        </authorList>
    </citation>
    <scope>NUCLEOTIDE SEQUENCE</scope>
    <source>
        <strain evidence="6">RhyPub2mFocal</strain>
        <tissue evidence="6">Leaves</tissue>
    </source>
</reference>
<evidence type="ECO:0000259" key="5">
    <source>
        <dbReference type="Pfam" id="PF12894"/>
    </source>
</evidence>
<sequence>MDLLSAAYGATSDDEETDGGRSNQLNPTQHYYSLPPPKRQRPEILVPQCNPTPHPSPPLTYRPHRFPPSVPAVTEPPLLPGRYISKRERERPNISASSSTLASASPVVGSLLDSDSKCEVLGSLRSQGKYAANDKVPPNLSVSLVGHKNAVNAVQWSKNYDHLLASAGMDKTIIIWNVWNTEQPKARILRFHDAAVKDVRWAPHGQSLLSCGFDHACRLLDVESGKEVKSFKEDQFVETIRFCPSNSNLFLSGGSSGSIRLWDIRNGSAVKEYMKGLGPILDLEFSRDGKQFISSSDESRSRISENCIVVWDVLRQIPLSNQVYTEAYTCPCIRYHPYDPIFVAQSNGNYIAIFTATRPFRLDKYKRYENHGVWGFPVKCNFSLDGKELATGSSDGFIYFYDCKSCKLLRKLKAFEEPCIDVVYHPTRPNVIASCSWNGEVAIFE</sequence>
<dbReference type="PANTHER" id="PTHR44566">
    <property type="entry name" value="TRANSDUCIN/WD40 REPEAT-LIKE SUPERFAMILY PROTEIN"/>
    <property type="match status" value="1"/>
</dbReference>
<evidence type="ECO:0000313" key="6">
    <source>
        <dbReference type="EMBL" id="KAJ4747231.1"/>
    </source>
</evidence>
<evidence type="ECO:0000256" key="2">
    <source>
        <dbReference type="ARBA" id="ARBA00022737"/>
    </source>
</evidence>
<dbReference type="Pfam" id="PF12894">
    <property type="entry name" value="ANAPC4_WD40"/>
    <property type="match status" value="1"/>
</dbReference>
<keyword evidence="7" id="KW-1185">Reference proteome</keyword>
<protein>
    <submittedName>
        <fullName evidence="6">Transducin/WD40 repeat-like superfamily protein</fullName>
    </submittedName>
</protein>
<dbReference type="InterPro" id="IPR015943">
    <property type="entry name" value="WD40/YVTN_repeat-like_dom_sf"/>
</dbReference>
<dbReference type="SMART" id="SM00320">
    <property type="entry name" value="WD40"/>
    <property type="match status" value="6"/>
</dbReference>
<feature type="domain" description="Anaphase-promoting complex subunit 4-like WD40" evidence="5">
    <location>
        <begin position="191"/>
        <end position="242"/>
    </location>
</feature>
<organism evidence="6 7">
    <name type="scientific">Rhynchospora pubera</name>
    <dbReference type="NCBI Taxonomy" id="906938"/>
    <lineage>
        <taxon>Eukaryota</taxon>
        <taxon>Viridiplantae</taxon>
        <taxon>Streptophyta</taxon>
        <taxon>Embryophyta</taxon>
        <taxon>Tracheophyta</taxon>
        <taxon>Spermatophyta</taxon>
        <taxon>Magnoliopsida</taxon>
        <taxon>Liliopsida</taxon>
        <taxon>Poales</taxon>
        <taxon>Cyperaceae</taxon>
        <taxon>Cyperoideae</taxon>
        <taxon>Rhynchosporeae</taxon>
        <taxon>Rhynchospora</taxon>
    </lineage>
</organism>
<dbReference type="InterPro" id="IPR036322">
    <property type="entry name" value="WD40_repeat_dom_sf"/>
</dbReference>
<evidence type="ECO:0000313" key="7">
    <source>
        <dbReference type="Proteomes" id="UP001140206"/>
    </source>
</evidence>
<dbReference type="EMBL" id="JAMFTS010000005">
    <property type="protein sequence ID" value="KAJ4747231.1"/>
    <property type="molecule type" value="Genomic_DNA"/>
</dbReference>
<accession>A0AAV8BVL5</accession>
<feature type="compositionally biased region" description="Polar residues" evidence="4">
    <location>
        <begin position="20"/>
        <end position="31"/>
    </location>
</feature>